<dbReference type="RefSeq" id="WP_301814157.1">
    <property type="nucleotide sequence ID" value="NZ_JAUJZH010000025.1"/>
</dbReference>
<sequence>MAEAQAEKVAGLVDLPRQELNVTLTRQDLDFILAGLIQSAYTIAKLENVPYEELAQYRLWKRLSERRQEGR</sequence>
<organism evidence="1 2">
    <name type="scientific">Variovorax ginsengisoli</name>
    <dbReference type="NCBI Taxonomy" id="363844"/>
    <lineage>
        <taxon>Bacteria</taxon>
        <taxon>Pseudomonadati</taxon>
        <taxon>Pseudomonadota</taxon>
        <taxon>Betaproteobacteria</taxon>
        <taxon>Burkholderiales</taxon>
        <taxon>Comamonadaceae</taxon>
        <taxon>Variovorax</taxon>
    </lineage>
</organism>
<reference evidence="1" key="1">
    <citation type="submission" date="2023-06" db="EMBL/GenBank/DDBJ databases">
        <authorList>
            <person name="Jiang Y."/>
            <person name="Liu Q."/>
        </authorList>
    </citation>
    <scope>NUCLEOTIDE SEQUENCE</scope>
    <source>
        <strain evidence="1">CGMCC 1.12090</strain>
    </source>
</reference>
<comment type="caution">
    <text evidence="1">The sequence shown here is derived from an EMBL/GenBank/DDBJ whole genome shotgun (WGS) entry which is preliminary data.</text>
</comment>
<keyword evidence="2" id="KW-1185">Reference proteome</keyword>
<accession>A0ABT8SBS2</accession>
<dbReference type="EMBL" id="JAUKVY010000025">
    <property type="protein sequence ID" value="MDO1536190.1"/>
    <property type="molecule type" value="Genomic_DNA"/>
</dbReference>
<gene>
    <name evidence="1" type="ORF">Q2T77_28275</name>
</gene>
<protein>
    <submittedName>
        <fullName evidence="1">Uncharacterized protein</fullName>
    </submittedName>
</protein>
<evidence type="ECO:0000313" key="1">
    <source>
        <dbReference type="EMBL" id="MDO1536190.1"/>
    </source>
</evidence>
<name>A0ABT8SBS2_9BURK</name>
<evidence type="ECO:0000313" key="2">
    <source>
        <dbReference type="Proteomes" id="UP001169027"/>
    </source>
</evidence>
<dbReference type="Proteomes" id="UP001169027">
    <property type="component" value="Unassembled WGS sequence"/>
</dbReference>
<proteinExistence type="predicted"/>